<sequence>MGHVVQSRGGGSEPRRRQGRDHRRSRDRQERGVVRRLRTLRQWARRPVCHRGRRRHQHRRPGRHRQVHPARDRPQRRCRRLGRQCATDRAGCVQRDARRCRIYLGDSIVGGPQRRRGGRRQGGSRTHRPAARRRCGGVCNRCERRRTATPLGRPPVGTTVGFRRDRPGGRLRSVRARCDPDAGERRKHRGQIDLRCGQQPAGDSRCRAGTRPPWHHLGARLRRQRRWSHPSQR</sequence>
<feature type="compositionally biased region" description="Basic residues" evidence="1">
    <location>
        <begin position="45"/>
        <end position="68"/>
    </location>
</feature>
<dbReference type="EMBL" id="UGQY01000003">
    <property type="protein sequence ID" value="STZ89123.1"/>
    <property type="molecule type" value="Genomic_DNA"/>
</dbReference>
<feature type="region of interest" description="Disordered" evidence="1">
    <location>
        <begin position="108"/>
        <end position="132"/>
    </location>
</feature>
<feature type="compositionally biased region" description="Basic residues" evidence="1">
    <location>
        <begin position="213"/>
        <end position="233"/>
    </location>
</feature>
<feature type="region of interest" description="Disordered" evidence="1">
    <location>
        <begin position="45"/>
        <end position="78"/>
    </location>
</feature>
<protein>
    <submittedName>
        <fullName evidence="2">Uncharacterized protein</fullName>
    </submittedName>
</protein>
<dbReference type="Proteomes" id="UP000255389">
    <property type="component" value="Unassembled WGS sequence"/>
</dbReference>
<evidence type="ECO:0000256" key="1">
    <source>
        <dbReference type="SAM" id="MobiDB-lite"/>
    </source>
</evidence>
<gene>
    <name evidence="2" type="ORF">NCTC1542_03911</name>
</gene>
<evidence type="ECO:0000313" key="3">
    <source>
        <dbReference type="Proteomes" id="UP000255389"/>
    </source>
</evidence>
<feature type="compositionally biased region" description="Basic residues" evidence="1">
    <location>
        <begin position="17"/>
        <end position="26"/>
    </location>
</feature>
<proteinExistence type="predicted"/>
<feature type="region of interest" description="Disordered" evidence="1">
    <location>
        <begin position="1"/>
        <end position="32"/>
    </location>
</feature>
<accession>A0A378UWD3</accession>
<name>A0A378UWD3_MYCFO</name>
<dbReference type="AlphaFoldDB" id="A0A378UWD3"/>
<feature type="region of interest" description="Disordered" evidence="1">
    <location>
        <begin position="197"/>
        <end position="233"/>
    </location>
</feature>
<evidence type="ECO:0000313" key="2">
    <source>
        <dbReference type="EMBL" id="STZ89123.1"/>
    </source>
</evidence>
<organism evidence="2 3">
    <name type="scientific">Mycolicibacterium fortuitum</name>
    <name type="common">Mycobacterium fortuitum</name>
    <dbReference type="NCBI Taxonomy" id="1766"/>
    <lineage>
        <taxon>Bacteria</taxon>
        <taxon>Bacillati</taxon>
        <taxon>Actinomycetota</taxon>
        <taxon>Actinomycetes</taxon>
        <taxon>Mycobacteriales</taxon>
        <taxon>Mycobacteriaceae</taxon>
        <taxon>Mycolicibacterium</taxon>
    </lineage>
</organism>
<reference evidence="2 3" key="1">
    <citation type="submission" date="2018-06" db="EMBL/GenBank/DDBJ databases">
        <authorList>
            <consortium name="Pathogen Informatics"/>
            <person name="Doyle S."/>
        </authorList>
    </citation>
    <scope>NUCLEOTIDE SEQUENCE [LARGE SCALE GENOMIC DNA]</scope>
    <source>
        <strain evidence="2 3">NCTC1542</strain>
    </source>
</reference>